<dbReference type="AlphaFoldDB" id="J0R5R0"/>
<dbReference type="PANTHER" id="PTHR33798:SF5">
    <property type="entry name" value="FLAVIN REDUCTASE LIKE DOMAIN-CONTAINING PROTEIN"/>
    <property type="match status" value="1"/>
</dbReference>
<name>J0R5R0_9HYPH</name>
<proteinExistence type="inferred from homology"/>
<evidence type="ECO:0000256" key="4">
    <source>
        <dbReference type="ARBA" id="ARBA00038054"/>
    </source>
</evidence>
<accession>J0R5R0</accession>
<keyword evidence="6" id="KW-1185">Reference proteome</keyword>
<dbReference type="PATRIC" id="fig|1094558.3.peg.399"/>
<evidence type="ECO:0000256" key="3">
    <source>
        <dbReference type="ARBA" id="ARBA00022643"/>
    </source>
</evidence>
<sequence length="114" mass="13304">MEAPYGFDELRAAGLTMRVSRVIKTPHIEQSPVSFESVNHATMLTGPRQYMVIGRVVDIFIEDSFIKDKDNYYIDTQELDLVGRVQGTGGYIRCQDRFELRRISYEEWKNHNEN</sequence>
<gene>
    <name evidence="5" type="ORF">ME5_00361</name>
</gene>
<keyword evidence="3" id="KW-0288">FMN</keyword>
<evidence type="ECO:0000313" key="6">
    <source>
        <dbReference type="Proteomes" id="UP000008952"/>
    </source>
</evidence>
<comment type="cofactor">
    <cofactor evidence="1">
        <name>FMN</name>
        <dbReference type="ChEBI" id="CHEBI:58210"/>
    </cofactor>
</comment>
<dbReference type="PANTHER" id="PTHR33798">
    <property type="entry name" value="FLAVOPROTEIN OXYGENASE"/>
    <property type="match status" value="1"/>
</dbReference>
<evidence type="ECO:0000256" key="2">
    <source>
        <dbReference type="ARBA" id="ARBA00022630"/>
    </source>
</evidence>
<comment type="caution">
    <text evidence="5">The sequence shown here is derived from an EMBL/GenBank/DDBJ whole genome shotgun (WGS) entry which is preliminary data.</text>
</comment>
<dbReference type="STRING" id="1094558.ME5_00361"/>
<dbReference type="Gene3D" id="2.30.110.10">
    <property type="entry name" value="Electron Transport, Fmn-binding Protein, Chain A"/>
    <property type="match status" value="1"/>
</dbReference>
<dbReference type="HOGENOM" id="CLU_2116203_0_0_5"/>
<dbReference type="InterPro" id="IPR012349">
    <property type="entry name" value="Split_barrel_FMN-bd"/>
</dbReference>
<organism evidence="5 6">
    <name type="scientific">Bartonella tamiae Th239</name>
    <dbReference type="NCBI Taxonomy" id="1094558"/>
    <lineage>
        <taxon>Bacteria</taxon>
        <taxon>Pseudomonadati</taxon>
        <taxon>Pseudomonadota</taxon>
        <taxon>Alphaproteobacteria</taxon>
        <taxon>Hyphomicrobiales</taxon>
        <taxon>Bartonellaceae</taxon>
        <taxon>Bartonella</taxon>
    </lineage>
</organism>
<evidence type="ECO:0000256" key="1">
    <source>
        <dbReference type="ARBA" id="ARBA00001917"/>
    </source>
</evidence>
<protein>
    <submittedName>
        <fullName evidence="5">Uncharacterized protein</fullName>
    </submittedName>
</protein>
<dbReference type="eggNOG" id="COG1853">
    <property type="taxonomic scope" value="Bacteria"/>
</dbReference>
<evidence type="ECO:0000313" key="5">
    <source>
        <dbReference type="EMBL" id="EJF91029.1"/>
    </source>
</evidence>
<dbReference type="EMBL" id="AIMB01000003">
    <property type="protein sequence ID" value="EJF91029.1"/>
    <property type="molecule type" value="Genomic_DNA"/>
</dbReference>
<keyword evidence="2" id="KW-0285">Flavoprotein</keyword>
<comment type="similarity">
    <text evidence="4">Belongs to the flavoredoxin family.</text>
</comment>
<reference evidence="5 6" key="1">
    <citation type="submission" date="2012-03" db="EMBL/GenBank/DDBJ databases">
        <title>The Genome Sequence of Bartonella tamiae Th239.</title>
        <authorList>
            <consortium name="The Broad Institute Genome Sequencing Platform"/>
            <consortium name="The Broad Institute Genome Sequencing Center for Infectious Disease"/>
            <person name="Feldgarden M."/>
            <person name="Kirby J."/>
            <person name="Kosoy M."/>
            <person name="Birtles R."/>
            <person name="Probert W.S."/>
            <person name="Chiaraviglio L."/>
            <person name="Young S.K."/>
            <person name="Zeng Q."/>
            <person name="Gargeya S."/>
            <person name="Fitzgerald M."/>
            <person name="Haas B."/>
            <person name="Abouelleil A."/>
            <person name="Alvarado L."/>
            <person name="Arachchi H.M."/>
            <person name="Berlin A."/>
            <person name="Chapman S.B."/>
            <person name="Gearin G."/>
            <person name="Goldberg J."/>
            <person name="Griggs A."/>
            <person name="Gujja S."/>
            <person name="Hansen M."/>
            <person name="Heiman D."/>
            <person name="Howarth C."/>
            <person name="Larimer J."/>
            <person name="Lui A."/>
            <person name="MacDonald P.J.P."/>
            <person name="McCowen C."/>
            <person name="Montmayeur A."/>
            <person name="Murphy C."/>
            <person name="Neiman D."/>
            <person name="Pearson M."/>
            <person name="Priest M."/>
            <person name="Roberts A."/>
            <person name="Saif S."/>
            <person name="Shea T."/>
            <person name="Sisk P."/>
            <person name="Stolte C."/>
            <person name="Sykes S."/>
            <person name="Wortman J."/>
            <person name="Nusbaum C."/>
            <person name="Birren B."/>
        </authorList>
    </citation>
    <scope>NUCLEOTIDE SEQUENCE [LARGE SCALE GENOMIC DNA]</scope>
    <source>
        <strain evidence="5 6">Th239</strain>
    </source>
</reference>
<dbReference type="Proteomes" id="UP000008952">
    <property type="component" value="Unassembled WGS sequence"/>
</dbReference>
<dbReference type="SUPFAM" id="SSF50475">
    <property type="entry name" value="FMN-binding split barrel"/>
    <property type="match status" value="1"/>
</dbReference>